<dbReference type="EMBL" id="PYAW01000003">
    <property type="protein sequence ID" value="PSL46139.1"/>
    <property type="molecule type" value="Genomic_DNA"/>
</dbReference>
<gene>
    <name evidence="1" type="ORF">CLV51_103115</name>
</gene>
<evidence type="ECO:0000313" key="1">
    <source>
        <dbReference type="EMBL" id="PSL46139.1"/>
    </source>
</evidence>
<accession>A0A2P8HIT9</accession>
<reference evidence="1 2" key="1">
    <citation type="submission" date="2018-03" db="EMBL/GenBank/DDBJ databases">
        <title>Genomic Encyclopedia of Archaeal and Bacterial Type Strains, Phase II (KMG-II): from individual species to whole genera.</title>
        <authorList>
            <person name="Goeker M."/>
        </authorList>
    </citation>
    <scope>NUCLEOTIDE SEQUENCE [LARGE SCALE GENOMIC DNA]</scope>
    <source>
        <strain evidence="1 2">DSM 24859</strain>
    </source>
</reference>
<dbReference type="AlphaFoldDB" id="A0A2P8HIT9"/>
<keyword evidence="2" id="KW-1185">Reference proteome</keyword>
<name>A0A2P8HIT9_CHINA</name>
<proteinExistence type="predicted"/>
<organism evidence="1 2">
    <name type="scientific">Chitinophaga niastensis</name>
    <dbReference type="NCBI Taxonomy" id="536980"/>
    <lineage>
        <taxon>Bacteria</taxon>
        <taxon>Pseudomonadati</taxon>
        <taxon>Bacteroidota</taxon>
        <taxon>Chitinophagia</taxon>
        <taxon>Chitinophagales</taxon>
        <taxon>Chitinophagaceae</taxon>
        <taxon>Chitinophaga</taxon>
    </lineage>
</organism>
<sequence>MENFDHILIFRTNIRSTSDKKRLQPILDANECIEHWNIDLDDVDYVLRIISYQLKHQQIIELIEHHGYECCELGDDIAHIPPSPNLPPIQKPLS</sequence>
<comment type="caution">
    <text evidence="1">The sequence shown here is derived from an EMBL/GenBank/DDBJ whole genome shotgun (WGS) entry which is preliminary data.</text>
</comment>
<protein>
    <submittedName>
        <fullName evidence="1">Uncharacterized protein</fullName>
    </submittedName>
</protein>
<dbReference type="RefSeq" id="WP_211302017.1">
    <property type="nucleotide sequence ID" value="NZ_PYAW01000003.1"/>
</dbReference>
<evidence type="ECO:0000313" key="2">
    <source>
        <dbReference type="Proteomes" id="UP000240971"/>
    </source>
</evidence>
<dbReference type="Proteomes" id="UP000240971">
    <property type="component" value="Unassembled WGS sequence"/>
</dbReference>